<dbReference type="AlphaFoldDB" id="A0A1K1VDA5"/>
<name>A0A1K1VDA5_9GAMM</name>
<evidence type="ECO:0000256" key="1">
    <source>
        <dbReference type="SAM" id="Phobius"/>
    </source>
</evidence>
<dbReference type="STRING" id="1122209.SAMN02745752_00911"/>
<keyword evidence="3" id="KW-1185">Reference proteome</keyword>
<accession>A0A1K1VDA5</accession>
<sequence length="146" mass="16476">MLANLYWILVASVVLGAFYLIGMRLGKIKPALVVALLLAVMGHIFYYYYLEQMLVKRWGGSMQIQVPEGQYHIGVTWKDDNLWIQNYDPASNQCIFREYSRGSVLEGEVRLRNCNPLQLLGVEQLQKLLQTPPRPASTASGGEGSQ</sequence>
<reference evidence="2 3" key="1">
    <citation type="submission" date="2016-11" db="EMBL/GenBank/DDBJ databases">
        <authorList>
            <person name="Jaros S."/>
            <person name="Januszkiewicz K."/>
            <person name="Wedrychowicz H."/>
        </authorList>
    </citation>
    <scope>NUCLEOTIDE SEQUENCE [LARGE SCALE GENOMIC DNA]</scope>
    <source>
        <strain evidence="2 3">DSM 21637</strain>
    </source>
</reference>
<protein>
    <submittedName>
        <fullName evidence="2">Uncharacterized protein</fullName>
    </submittedName>
</protein>
<keyword evidence="1" id="KW-0812">Transmembrane</keyword>
<organism evidence="2 3">
    <name type="scientific">Marinospirillum alkaliphilum DSM 21637</name>
    <dbReference type="NCBI Taxonomy" id="1122209"/>
    <lineage>
        <taxon>Bacteria</taxon>
        <taxon>Pseudomonadati</taxon>
        <taxon>Pseudomonadota</taxon>
        <taxon>Gammaproteobacteria</taxon>
        <taxon>Oceanospirillales</taxon>
        <taxon>Oceanospirillaceae</taxon>
        <taxon>Marinospirillum</taxon>
    </lineage>
</organism>
<dbReference type="RefSeq" id="WP_072325148.1">
    <property type="nucleotide sequence ID" value="NZ_FPJW01000002.1"/>
</dbReference>
<keyword evidence="1" id="KW-1133">Transmembrane helix</keyword>
<feature type="transmembrane region" description="Helical" evidence="1">
    <location>
        <begin position="30"/>
        <end position="49"/>
    </location>
</feature>
<evidence type="ECO:0000313" key="3">
    <source>
        <dbReference type="Proteomes" id="UP000182350"/>
    </source>
</evidence>
<keyword evidence="1" id="KW-0472">Membrane</keyword>
<dbReference type="EMBL" id="FPJW01000002">
    <property type="protein sequence ID" value="SFX23118.1"/>
    <property type="molecule type" value="Genomic_DNA"/>
</dbReference>
<proteinExistence type="predicted"/>
<dbReference type="Proteomes" id="UP000182350">
    <property type="component" value="Unassembled WGS sequence"/>
</dbReference>
<evidence type="ECO:0000313" key="2">
    <source>
        <dbReference type="EMBL" id="SFX23118.1"/>
    </source>
</evidence>
<feature type="transmembrane region" description="Helical" evidence="1">
    <location>
        <begin position="6"/>
        <end position="23"/>
    </location>
</feature>
<gene>
    <name evidence="2" type="ORF">SAMN02745752_00911</name>
</gene>